<evidence type="ECO:0000313" key="2">
    <source>
        <dbReference type="Proteomes" id="UP001498398"/>
    </source>
</evidence>
<name>A0ABR1JI56_9AGAR</name>
<sequence>MQLTCEDVSSALAHVRNDSLPSLFNKIFLVEPFSRVPVEYIFTLDVEEQIVALRLCLLVHYATHGQEIPKKLQLQAALACLKTDSLVVAGTGFGKTHIMALVILYHDDSNRLSITISPLNRLQKNSSLWLSFAQVAVTKYPFVNFEKVNFSPPWTLPPV</sequence>
<reference evidence="1 2" key="1">
    <citation type="submission" date="2024-01" db="EMBL/GenBank/DDBJ databases">
        <title>A draft genome for the cacao thread blight pathogen Marasmiellus scandens.</title>
        <authorList>
            <person name="Baruah I.K."/>
            <person name="Leung J."/>
            <person name="Bukari Y."/>
            <person name="Amoako-Attah I."/>
            <person name="Meinhardt L.W."/>
            <person name="Bailey B.A."/>
            <person name="Cohen S.P."/>
        </authorList>
    </citation>
    <scope>NUCLEOTIDE SEQUENCE [LARGE SCALE GENOMIC DNA]</scope>
    <source>
        <strain evidence="1 2">GH-19</strain>
    </source>
</reference>
<keyword evidence="2" id="KW-1185">Reference proteome</keyword>
<evidence type="ECO:0000313" key="1">
    <source>
        <dbReference type="EMBL" id="KAK7461687.1"/>
    </source>
</evidence>
<dbReference type="Proteomes" id="UP001498398">
    <property type="component" value="Unassembled WGS sequence"/>
</dbReference>
<proteinExistence type="predicted"/>
<dbReference type="SUPFAM" id="SSF52540">
    <property type="entry name" value="P-loop containing nucleoside triphosphate hydrolases"/>
    <property type="match status" value="1"/>
</dbReference>
<organism evidence="1 2">
    <name type="scientific">Marasmiellus scandens</name>
    <dbReference type="NCBI Taxonomy" id="2682957"/>
    <lineage>
        <taxon>Eukaryota</taxon>
        <taxon>Fungi</taxon>
        <taxon>Dikarya</taxon>
        <taxon>Basidiomycota</taxon>
        <taxon>Agaricomycotina</taxon>
        <taxon>Agaricomycetes</taxon>
        <taxon>Agaricomycetidae</taxon>
        <taxon>Agaricales</taxon>
        <taxon>Marasmiineae</taxon>
        <taxon>Omphalotaceae</taxon>
        <taxon>Marasmiellus</taxon>
    </lineage>
</organism>
<protein>
    <submittedName>
        <fullName evidence="1">Uncharacterized protein</fullName>
    </submittedName>
</protein>
<dbReference type="EMBL" id="JBANRG010000012">
    <property type="protein sequence ID" value="KAK7461687.1"/>
    <property type="molecule type" value="Genomic_DNA"/>
</dbReference>
<dbReference type="InterPro" id="IPR027417">
    <property type="entry name" value="P-loop_NTPase"/>
</dbReference>
<comment type="caution">
    <text evidence="1">The sequence shown here is derived from an EMBL/GenBank/DDBJ whole genome shotgun (WGS) entry which is preliminary data.</text>
</comment>
<gene>
    <name evidence="1" type="ORF">VKT23_008115</name>
</gene>
<accession>A0ABR1JI56</accession>
<dbReference type="Gene3D" id="3.40.50.300">
    <property type="entry name" value="P-loop containing nucleotide triphosphate hydrolases"/>
    <property type="match status" value="1"/>
</dbReference>